<dbReference type="GO" id="GO:0005829">
    <property type="term" value="C:cytosol"/>
    <property type="evidence" value="ECO:0007669"/>
    <property type="project" value="TreeGrafter"/>
</dbReference>
<dbReference type="SUPFAM" id="SSF52317">
    <property type="entry name" value="Class I glutamine amidotransferase-like"/>
    <property type="match status" value="1"/>
</dbReference>
<dbReference type="InterPro" id="IPR002161">
    <property type="entry name" value="PdxT/SNO"/>
</dbReference>
<evidence type="ECO:0000256" key="6">
    <source>
        <dbReference type="ARBA" id="ARBA00023239"/>
    </source>
</evidence>
<dbReference type="GO" id="GO:0008614">
    <property type="term" value="P:pyridoxine metabolic process"/>
    <property type="evidence" value="ECO:0007669"/>
    <property type="project" value="TreeGrafter"/>
</dbReference>
<dbReference type="STRING" id="65357.A0A024G678"/>
<dbReference type="Gene3D" id="3.40.50.880">
    <property type="match status" value="1"/>
</dbReference>
<keyword evidence="4" id="KW-0663">Pyridoxal phosphate</keyword>
<evidence type="ECO:0000256" key="1">
    <source>
        <dbReference type="ARBA" id="ARBA00008345"/>
    </source>
</evidence>
<dbReference type="GO" id="GO:0016829">
    <property type="term" value="F:lyase activity"/>
    <property type="evidence" value="ECO:0007669"/>
    <property type="project" value="UniProtKB-KW"/>
</dbReference>
<evidence type="ECO:0000256" key="4">
    <source>
        <dbReference type="ARBA" id="ARBA00022898"/>
    </source>
</evidence>
<feature type="binding site" evidence="9">
    <location>
        <begin position="150"/>
        <end position="151"/>
    </location>
    <ligand>
        <name>L-glutamine</name>
        <dbReference type="ChEBI" id="CHEBI:58359"/>
    </ligand>
</feature>
<evidence type="ECO:0000256" key="7">
    <source>
        <dbReference type="ARBA" id="ARBA00049534"/>
    </source>
</evidence>
<comment type="catalytic activity">
    <reaction evidence="7">
        <text>L-glutamine + H2O = L-glutamate + NH4(+)</text>
        <dbReference type="Rhea" id="RHEA:15889"/>
        <dbReference type="ChEBI" id="CHEBI:15377"/>
        <dbReference type="ChEBI" id="CHEBI:28938"/>
        <dbReference type="ChEBI" id="CHEBI:29985"/>
        <dbReference type="ChEBI" id="CHEBI:58359"/>
        <dbReference type="EC" id="3.5.1.2"/>
    </reaction>
</comment>
<comment type="caution">
    <text evidence="10">The sequence shown here is derived from an EMBL/GenBank/DDBJ whole genome shotgun (WGS) entry which is preliminary data.</text>
</comment>
<evidence type="ECO:0000256" key="8">
    <source>
        <dbReference type="PIRSR" id="PIRSR005639-1"/>
    </source>
</evidence>
<dbReference type="PROSITE" id="PS01236">
    <property type="entry name" value="PDXT_SNO_1"/>
    <property type="match status" value="1"/>
</dbReference>
<dbReference type="InParanoid" id="A0A024G678"/>
<dbReference type="PANTHER" id="PTHR31559">
    <property type="entry name" value="PYRIDOXAL 5'-PHOSPHATE SYNTHASE SUBUNIT SNO"/>
    <property type="match status" value="1"/>
</dbReference>
<evidence type="ECO:0000256" key="3">
    <source>
        <dbReference type="ARBA" id="ARBA00022801"/>
    </source>
</evidence>
<dbReference type="AlphaFoldDB" id="A0A024G678"/>
<dbReference type="InterPro" id="IPR029062">
    <property type="entry name" value="Class_I_gatase-like"/>
</dbReference>
<dbReference type="GO" id="GO:1903600">
    <property type="term" value="C:glutaminase complex"/>
    <property type="evidence" value="ECO:0007669"/>
    <property type="project" value="TreeGrafter"/>
</dbReference>
<dbReference type="FunCoup" id="A0A024G678">
    <property type="interactions" value="65"/>
</dbReference>
<name>A0A024G678_9STRA</name>
<dbReference type="CDD" id="cd01749">
    <property type="entry name" value="GATase1_PB"/>
    <property type="match status" value="1"/>
</dbReference>
<feature type="binding site" evidence="9">
    <location>
        <begin position="57"/>
        <end position="59"/>
    </location>
    <ligand>
        <name>L-glutamine</name>
        <dbReference type="ChEBI" id="CHEBI:58359"/>
    </ligand>
</feature>
<dbReference type="PROSITE" id="PS51273">
    <property type="entry name" value="GATASE_TYPE_1"/>
    <property type="match status" value="1"/>
</dbReference>
<dbReference type="InterPro" id="IPR021196">
    <property type="entry name" value="PdxT/SNO_CS"/>
</dbReference>
<organism evidence="10 11">
    <name type="scientific">Albugo candida</name>
    <dbReference type="NCBI Taxonomy" id="65357"/>
    <lineage>
        <taxon>Eukaryota</taxon>
        <taxon>Sar</taxon>
        <taxon>Stramenopiles</taxon>
        <taxon>Oomycota</taxon>
        <taxon>Peronosporomycetes</taxon>
        <taxon>Albuginales</taxon>
        <taxon>Albuginaceae</taxon>
        <taxon>Albugo</taxon>
    </lineage>
</organism>
<feature type="active site" description="Charge relay system" evidence="8">
    <location>
        <position position="202"/>
    </location>
</feature>
<dbReference type="EMBL" id="CAIX01000025">
    <property type="protein sequence ID" value="CCI41815.1"/>
    <property type="molecule type" value="Genomic_DNA"/>
</dbReference>
<sequence>MTPKLRVGVLALQGSFKEHIEILKQLEKTQNNYTLDLIEVRLPEEIESLDAIILPGGESTTIGKLAAECNLLDSLRNWTLVNSKPIWGTCAGMILLCEDAKHSEEGGQNLIGGLKVQISRNFFGAQIRSFEKYIDGPPEFNTEPYKAIFIRAPAIVSIDENSADKIQILSRLSGTPEDKSDPSDVIISARKENILVTAFHPELTQDDRWHRYFIEKIVMPYFHAA</sequence>
<evidence type="ECO:0000313" key="10">
    <source>
        <dbReference type="EMBL" id="CCI41815.1"/>
    </source>
</evidence>
<dbReference type="NCBIfam" id="TIGR03800">
    <property type="entry name" value="PLP_synth_Pdx2"/>
    <property type="match status" value="1"/>
</dbReference>
<accession>A0A024G678</accession>
<feature type="binding site" evidence="9">
    <location>
        <position position="120"/>
    </location>
    <ligand>
        <name>L-glutamine</name>
        <dbReference type="ChEBI" id="CHEBI:58359"/>
    </ligand>
</feature>
<keyword evidence="11" id="KW-1185">Reference proteome</keyword>
<dbReference type="GO" id="GO:0004359">
    <property type="term" value="F:glutaminase activity"/>
    <property type="evidence" value="ECO:0007669"/>
    <property type="project" value="UniProtKB-EC"/>
</dbReference>
<keyword evidence="6" id="KW-0456">Lyase</keyword>
<proteinExistence type="inferred from homology"/>
<evidence type="ECO:0000256" key="9">
    <source>
        <dbReference type="PIRSR" id="PIRSR005639-2"/>
    </source>
</evidence>
<evidence type="ECO:0000256" key="2">
    <source>
        <dbReference type="ARBA" id="ARBA00012918"/>
    </source>
</evidence>
<keyword evidence="3" id="KW-0378">Hydrolase</keyword>
<dbReference type="GO" id="GO:0042823">
    <property type="term" value="P:pyridoxal phosphate biosynthetic process"/>
    <property type="evidence" value="ECO:0007669"/>
    <property type="project" value="InterPro"/>
</dbReference>
<dbReference type="Proteomes" id="UP000053237">
    <property type="component" value="Unassembled WGS sequence"/>
</dbReference>
<protein>
    <recommendedName>
        <fullName evidence="2">glutaminase</fullName>
        <ecNumber evidence="2">3.5.1.2</ecNumber>
    </recommendedName>
</protein>
<evidence type="ECO:0000256" key="5">
    <source>
        <dbReference type="ARBA" id="ARBA00022962"/>
    </source>
</evidence>
<dbReference type="HAMAP" id="MF_01615">
    <property type="entry name" value="PdxT"/>
    <property type="match status" value="1"/>
</dbReference>
<evidence type="ECO:0000313" key="11">
    <source>
        <dbReference type="Proteomes" id="UP000053237"/>
    </source>
</evidence>
<feature type="active site" description="Nucleophile" evidence="8">
    <location>
        <position position="90"/>
    </location>
</feature>
<comment type="similarity">
    <text evidence="1">Belongs to the glutaminase PdxT/SNO family.</text>
</comment>
<dbReference type="Pfam" id="PF01174">
    <property type="entry name" value="SNO"/>
    <property type="match status" value="1"/>
</dbReference>
<feature type="active site" description="Charge relay system" evidence="8">
    <location>
        <position position="200"/>
    </location>
</feature>
<dbReference type="EC" id="3.5.1.2" evidence="2"/>
<dbReference type="OrthoDB" id="2039at2759"/>
<dbReference type="PROSITE" id="PS51130">
    <property type="entry name" value="PDXT_SNO_2"/>
    <property type="match status" value="1"/>
</dbReference>
<dbReference type="PANTHER" id="PTHR31559:SF0">
    <property type="entry name" value="PYRIDOXAL 5'-PHOSPHATE SYNTHASE SUBUNIT SNO1-RELATED"/>
    <property type="match status" value="1"/>
</dbReference>
<gene>
    <name evidence="10" type="ORF">BN9_025990</name>
</gene>
<dbReference type="PIRSF" id="PIRSF005639">
    <property type="entry name" value="Glut_amidoT_SNO"/>
    <property type="match status" value="1"/>
</dbReference>
<keyword evidence="5" id="KW-0315">Glutamine amidotransferase</keyword>
<reference evidence="10 11" key="1">
    <citation type="submission" date="2012-05" db="EMBL/GenBank/DDBJ databases">
        <title>Recombination and specialization in a pathogen metapopulation.</title>
        <authorList>
            <person name="Gardiner A."/>
            <person name="Kemen E."/>
            <person name="Schultz-Larsen T."/>
            <person name="MacLean D."/>
            <person name="Van Oosterhout C."/>
            <person name="Jones J.D.G."/>
        </authorList>
    </citation>
    <scope>NUCLEOTIDE SEQUENCE [LARGE SCALE GENOMIC DNA]</scope>
    <source>
        <strain evidence="10 11">Ac Nc2</strain>
    </source>
</reference>
<dbReference type="FunFam" id="3.40.50.880:FF:000041">
    <property type="entry name" value="Glutamine amidotransferase subunit pdxT, putative"/>
    <property type="match status" value="1"/>
</dbReference>